<feature type="compositionally biased region" description="Polar residues" evidence="1">
    <location>
        <begin position="20"/>
        <end position="29"/>
    </location>
</feature>
<proteinExistence type="predicted"/>
<dbReference type="EMBL" id="BK032734">
    <property type="protein sequence ID" value="DAF57474.1"/>
    <property type="molecule type" value="Genomic_DNA"/>
</dbReference>
<organism evidence="2">
    <name type="scientific">Myoviridae sp. ctqfO1</name>
    <dbReference type="NCBI Taxonomy" id="2827710"/>
    <lineage>
        <taxon>Viruses</taxon>
        <taxon>Duplodnaviria</taxon>
        <taxon>Heunggongvirae</taxon>
        <taxon>Uroviricota</taxon>
        <taxon>Caudoviricetes</taxon>
    </lineage>
</organism>
<protein>
    <submittedName>
        <fullName evidence="2">Uncharacterized protein</fullName>
    </submittedName>
</protein>
<evidence type="ECO:0000256" key="1">
    <source>
        <dbReference type="SAM" id="MobiDB-lite"/>
    </source>
</evidence>
<reference evidence="2" key="1">
    <citation type="journal article" date="2021" name="Proc. Natl. Acad. Sci. U.S.A.">
        <title>A Catalog of Tens of Thousands of Viruses from Human Metagenomes Reveals Hidden Associations with Chronic Diseases.</title>
        <authorList>
            <person name="Tisza M.J."/>
            <person name="Buck C.B."/>
        </authorList>
    </citation>
    <scope>NUCLEOTIDE SEQUENCE</scope>
    <source>
        <strain evidence="2">CtqfO1</strain>
    </source>
</reference>
<name>A0A8S5T3X3_9CAUD</name>
<feature type="region of interest" description="Disordered" evidence="1">
    <location>
        <begin position="1"/>
        <end position="29"/>
    </location>
</feature>
<sequence>MVKKSDSQLEDGENPFSFLLSENSLPAHR</sequence>
<evidence type="ECO:0000313" key="2">
    <source>
        <dbReference type="EMBL" id="DAF57474.1"/>
    </source>
</evidence>
<accession>A0A8S5T3X3</accession>